<gene>
    <name evidence="3" type="ORF">C823_06191</name>
</gene>
<accession>N1ZQX8</accession>
<organism evidence="3 4">
    <name type="scientific">Eubacterium plexicaudatum ASF492</name>
    <dbReference type="NCBI Taxonomy" id="1235802"/>
    <lineage>
        <taxon>Bacteria</taxon>
        <taxon>Bacillati</taxon>
        <taxon>Bacillota</taxon>
        <taxon>Clostridia</taxon>
        <taxon>Eubacteriales</taxon>
        <taxon>Eubacteriaceae</taxon>
        <taxon>Eubacterium</taxon>
    </lineage>
</organism>
<dbReference type="AlphaFoldDB" id="N1ZQX8"/>
<dbReference type="InterPro" id="IPR011067">
    <property type="entry name" value="Plasmid_toxin/cell-grow_inhib"/>
</dbReference>
<dbReference type="PANTHER" id="PTHR33988:SF2">
    <property type="entry name" value="ENDORIBONUCLEASE MAZF"/>
    <property type="match status" value="1"/>
</dbReference>
<proteinExistence type="inferred from homology"/>
<dbReference type="InterPro" id="IPR003477">
    <property type="entry name" value="PemK-like"/>
</dbReference>
<dbReference type="GO" id="GO:0016075">
    <property type="term" value="P:rRNA catabolic process"/>
    <property type="evidence" value="ECO:0007669"/>
    <property type="project" value="TreeGrafter"/>
</dbReference>
<name>N1ZQX8_9FIRM</name>
<dbReference type="GO" id="GO:0004521">
    <property type="term" value="F:RNA endonuclease activity"/>
    <property type="evidence" value="ECO:0007669"/>
    <property type="project" value="TreeGrafter"/>
</dbReference>
<evidence type="ECO:0000313" key="3">
    <source>
        <dbReference type="EMBL" id="EMZ16473.1"/>
    </source>
</evidence>
<dbReference type="STRING" id="1235802.C823_06191"/>
<dbReference type="eggNOG" id="COG2337">
    <property type="taxonomic scope" value="Bacteria"/>
</dbReference>
<dbReference type="Pfam" id="PF02452">
    <property type="entry name" value="PemK_toxin"/>
    <property type="match status" value="1"/>
</dbReference>
<evidence type="ECO:0000313" key="4">
    <source>
        <dbReference type="Proteomes" id="UP000012589"/>
    </source>
</evidence>
<keyword evidence="2" id="KW-1277">Toxin-antitoxin system</keyword>
<evidence type="ECO:0000256" key="1">
    <source>
        <dbReference type="ARBA" id="ARBA00007521"/>
    </source>
</evidence>
<evidence type="ECO:0000256" key="2">
    <source>
        <dbReference type="ARBA" id="ARBA00022649"/>
    </source>
</evidence>
<sequence length="258" mass="29438">MTLDIPNAQIATFIPDWNKVNQALISGKMDKEEYDMWLEDTLKLFNVPIDLTKTQQYLEWFKNKLYLNAIATSAKNRIVYRGQVYRCNLGVGIGSEECKERPCVVLQYNSANRTSPNTLVAPITHTTSTLPIVVPIAEKKDSSGKLILDGNVLLGNITCVSKARLSDYITDLSADEMKAVDKAISLSLGINHHYQTLQNMYDDKLQYIEKLKSNRTLLQTDLDSKQRQLDKFQELLDTYQFSDIQNLADFLEKSQKEM</sequence>
<dbReference type="HOGENOM" id="CLU_1298230_0_0_9"/>
<dbReference type="GO" id="GO:0006402">
    <property type="term" value="P:mRNA catabolic process"/>
    <property type="evidence" value="ECO:0007669"/>
    <property type="project" value="TreeGrafter"/>
</dbReference>
<dbReference type="Gene3D" id="2.30.30.110">
    <property type="match status" value="1"/>
</dbReference>
<dbReference type="EMBL" id="AQFT01000232">
    <property type="protein sequence ID" value="EMZ16473.1"/>
    <property type="molecule type" value="Genomic_DNA"/>
</dbReference>
<keyword evidence="4" id="KW-1185">Reference proteome</keyword>
<dbReference type="PATRIC" id="fig|1235802.3.peg.6550"/>
<dbReference type="SUPFAM" id="SSF50118">
    <property type="entry name" value="Cell growth inhibitor/plasmid maintenance toxic component"/>
    <property type="match status" value="1"/>
</dbReference>
<dbReference type="GO" id="GO:0003677">
    <property type="term" value="F:DNA binding"/>
    <property type="evidence" value="ECO:0007669"/>
    <property type="project" value="InterPro"/>
</dbReference>
<protein>
    <recommendedName>
        <fullName evidence="5">mRNA interferase MazF</fullName>
    </recommendedName>
</protein>
<comment type="caution">
    <text evidence="3">The sequence shown here is derived from an EMBL/GenBank/DDBJ whole genome shotgun (WGS) entry which is preliminary data.</text>
</comment>
<dbReference type="Proteomes" id="UP000012589">
    <property type="component" value="Unassembled WGS sequence"/>
</dbReference>
<comment type="similarity">
    <text evidence="1">Belongs to the PemK/MazF family.</text>
</comment>
<dbReference type="PANTHER" id="PTHR33988">
    <property type="entry name" value="ENDORIBONUCLEASE MAZF-RELATED"/>
    <property type="match status" value="1"/>
</dbReference>
<evidence type="ECO:0008006" key="5">
    <source>
        <dbReference type="Google" id="ProtNLM"/>
    </source>
</evidence>
<reference evidence="3 4" key="1">
    <citation type="journal article" date="2014" name="Genome Announc.">
        <title>Draft genome sequences of the altered schaedler flora, a defined bacterial community from gnotobiotic mice.</title>
        <authorList>
            <person name="Wannemuehler M.J."/>
            <person name="Overstreet A.M."/>
            <person name="Ward D.V."/>
            <person name="Phillips G.J."/>
        </authorList>
    </citation>
    <scope>NUCLEOTIDE SEQUENCE [LARGE SCALE GENOMIC DNA]</scope>
    <source>
        <strain evidence="3 4">ASF492</strain>
    </source>
</reference>